<gene>
    <name evidence="4" type="ORF">KAM644c_58340</name>
</gene>
<protein>
    <submittedName>
        <fullName evidence="4">Dehydrogenase</fullName>
    </submittedName>
</protein>
<dbReference type="AlphaFoldDB" id="A0AAN1YBL0"/>
<evidence type="ECO:0000259" key="3">
    <source>
        <dbReference type="Pfam" id="PF08240"/>
    </source>
</evidence>
<dbReference type="SUPFAM" id="SSF51735">
    <property type="entry name" value="NAD(P)-binding Rossmann-fold domains"/>
    <property type="match status" value="1"/>
</dbReference>
<dbReference type="Gene3D" id="3.40.50.720">
    <property type="entry name" value="NAD(P)-binding Rossmann-like Domain"/>
    <property type="match status" value="2"/>
</dbReference>
<dbReference type="InterPro" id="IPR050129">
    <property type="entry name" value="Zn_alcohol_dh"/>
</dbReference>
<dbReference type="Pfam" id="PF00107">
    <property type="entry name" value="ADH_zinc_N"/>
    <property type="match status" value="1"/>
</dbReference>
<dbReference type="Gene3D" id="3.90.180.10">
    <property type="entry name" value="Medium-chain alcohol dehydrogenases, catalytic domain"/>
    <property type="match status" value="2"/>
</dbReference>
<keyword evidence="1" id="KW-0560">Oxidoreductase</keyword>
<dbReference type="SUPFAM" id="SSF50129">
    <property type="entry name" value="GroES-like"/>
    <property type="match status" value="1"/>
</dbReference>
<evidence type="ECO:0000256" key="1">
    <source>
        <dbReference type="ARBA" id="ARBA00023002"/>
    </source>
</evidence>
<dbReference type="Proteomes" id="UP001058353">
    <property type="component" value="Plasmid pKAM644_5"/>
</dbReference>
<feature type="domain" description="Alcohol dehydrogenase-like C-terminal" evidence="2">
    <location>
        <begin position="209"/>
        <end position="280"/>
    </location>
</feature>
<dbReference type="Pfam" id="PF08240">
    <property type="entry name" value="ADH_N"/>
    <property type="match status" value="1"/>
</dbReference>
<evidence type="ECO:0000259" key="2">
    <source>
        <dbReference type="Pfam" id="PF00107"/>
    </source>
</evidence>
<dbReference type="InterPro" id="IPR013149">
    <property type="entry name" value="ADH-like_C"/>
</dbReference>
<name>A0AAN1YBL0_9ENTR</name>
<dbReference type="EMBL" id="AP026412">
    <property type="protein sequence ID" value="BDO16768.1"/>
    <property type="molecule type" value="Genomic_DNA"/>
</dbReference>
<dbReference type="InterPro" id="IPR011032">
    <property type="entry name" value="GroES-like_sf"/>
</dbReference>
<evidence type="ECO:0000313" key="5">
    <source>
        <dbReference type="Proteomes" id="UP001058353"/>
    </source>
</evidence>
<dbReference type="GO" id="GO:0016491">
    <property type="term" value="F:oxidoreductase activity"/>
    <property type="evidence" value="ECO:0007669"/>
    <property type="project" value="UniProtKB-KW"/>
</dbReference>
<dbReference type="InterPro" id="IPR013154">
    <property type="entry name" value="ADH-like_N"/>
</dbReference>
<dbReference type="InterPro" id="IPR036291">
    <property type="entry name" value="NAD(P)-bd_dom_sf"/>
</dbReference>
<evidence type="ECO:0000313" key="4">
    <source>
        <dbReference type="EMBL" id="BDO16768.1"/>
    </source>
</evidence>
<feature type="domain" description="Alcohol dehydrogenase-like N-terminal" evidence="3">
    <location>
        <begin position="24"/>
        <end position="133"/>
    </location>
</feature>
<keyword evidence="4" id="KW-0614">Plasmid</keyword>
<dbReference type="PANTHER" id="PTHR43401">
    <property type="entry name" value="L-THREONINE 3-DEHYDROGENASE"/>
    <property type="match status" value="1"/>
</dbReference>
<dbReference type="RefSeq" id="WP_032445137.1">
    <property type="nucleotide sequence ID" value="NZ_AP026397.1"/>
</dbReference>
<organism evidence="4 5">
    <name type="scientific">Klebsiella quasipneumoniae subsp. quasipneumoniae</name>
    <dbReference type="NCBI Taxonomy" id="1667327"/>
    <lineage>
        <taxon>Bacteria</taxon>
        <taxon>Pseudomonadati</taxon>
        <taxon>Pseudomonadota</taxon>
        <taxon>Gammaproteobacteria</taxon>
        <taxon>Enterobacterales</taxon>
        <taxon>Enterobacteriaceae</taxon>
        <taxon>Klebsiella/Raoultella group</taxon>
        <taxon>Klebsiella</taxon>
        <taxon>Klebsiella pneumoniae complex</taxon>
    </lineage>
</organism>
<reference evidence="4" key="1">
    <citation type="submission" date="2022-07" db="EMBL/GenBank/DDBJ databases">
        <title>Complete genome sequence of carbapenem-resistant Klebsiella spp. in Japan.</title>
        <authorList>
            <person name="Maehana S."/>
            <person name="Suzuki M."/>
            <person name="Kitasato H."/>
        </authorList>
    </citation>
    <scope>NUCLEOTIDE SEQUENCE</scope>
    <source>
        <strain evidence="4">KAM644</strain>
        <plasmid evidence="4">pKAM644_5</plasmid>
    </source>
</reference>
<accession>A0AAN1YBL0</accession>
<dbReference type="PANTHER" id="PTHR43401:SF2">
    <property type="entry name" value="L-THREONINE 3-DEHYDROGENASE"/>
    <property type="match status" value="1"/>
</dbReference>
<proteinExistence type="predicted"/>
<sequence length="321" mass="34493">MKAVRLYGIREVKIEHSSPPTLKSGWARVQVHAAGICGSDLHNFITGKWFSRLPVTPGHELFGVIAEINESESLFRVGMRVVADSRVWCGSCFFCLAGENNLCEELGFVGEVFDGGFAEEVILPLQNLLIVPDSVPDDIAVLSEPLGVALRVINQLNPSAGDTVCVAGGGTIGGLTALLLSRLKKCRVQLLEPNKQRYQLLSSVVGLSPPGTFSLAVEASGHPAALIDLLSSIRSGGRIALVGIFHHSKGLDLNKVVEKEITLIGCSVFQDEQNEALQVMASLAEDLRKLIAPPITLDELPDAYMSLISGDSHYLKTVTNQ</sequence>
<geneLocation type="plasmid" evidence="4 5">
    <name>pKAM644_5</name>
</geneLocation>